<keyword evidence="1" id="KW-0472">Membrane</keyword>
<gene>
    <name evidence="2" type="ORF">Dacsa_2539</name>
</gene>
<evidence type="ECO:0000313" key="2">
    <source>
        <dbReference type="EMBL" id="AFZ51128.1"/>
    </source>
</evidence>
<dbReference type="KEGG" id="dsl:Dacsa_2539"/>
<dbReference type="HOGENOM" id="CLU_1616287_0_0_3"/>
<keyword evidence="3" id="KW-1185">Reference proteome</keyword>
<keyword evidence="1" id="KW-0812">Transmembrane</keyword>
<dbReference type="Proteomes" id="UP000010482">
    <property type="component" value="Chromosome"/>
</dbReference>
<evidence type="ECO:0000256" key="1">
    <source>
        <dbReference type="SAM" id="Phobius"/>
    </source>
</evidence>
<evidence type="ECO:0000313" key="3">
    <source>
        <dbReference type="Proteomes" id="UP000010482"/>
    </source>
</evidence>
<dbReference type="RefSeq" id="WP_015230118.1">
    <property type="nucleotide sequence ID" value="NC_019780.1"/>
</dbReference>
<protein>
    <submittedName>
        <fullName evidence="2">Uncharacterized protein</fullName>
    </submittedName>
</protein>
<dbReference type="EMBL" id="CP003944">
    <property type="protein sequence ID" value="AFZ51128.1"/>
    <property type="molecule type" value="Genomic_DNA"/>
</dbReference>
<sequence>MNNFGKALFFRLAQLQKLAREKFLLMLSCFLLFISVSITWGNFSSVNAQSPYENGLQFNIQSPSNFIQDAENQSAFPSDDGLRSGINKRELMSIVVLHGILANSNVDPMKQKSQRRWGGNALINDPVDDMVKQAIKITNKLIINLEDEELKQDDSNSSNQENGQ</sequence>
<name>K9YYE2_DACS8</name>
<reference evidence="2" key="1">
    <citation type="submission" date="2012-04" db="EMBL/GenBank/DDBJ databases">
        <title>Finished genome of Dactylococcopsis salina PCC 8305.</title>
        <authorList>
            <consortium name="US DOE Joint Genome Institute"/>
            <person name="Gugger M."/>
            <person name="Coursin T."/>
            <person name="Rippka R."/>
            <person name="Tandeau De Marsac N."/>
            <person name="Huntemann M."/>
            <person name="Wei C.-L."/>
            <person name="Han J."/>
            <person name="Detter J.C."/>
            <person name="Han C."/>
            <person name="Tapia R."/>
            <person name="Daligault H."/>
            <person name="Chen A."/>
            <person name="Krypides N."/>
            <person name="Mavromatis K."/>
            <person name="Markowitz V."/>
            <person name="Szeto E."/>
            <person name="Ivanova N."/>
            <person name="Ovchinnikova G."/>
            <person name="Pagani I."/>
            <person name="Pati A."/>
            <person name="Goodwin L."/>
            <person name="Peters L."/>
            <person name="Pitluck S."/>
            <person name="Woyke T."/>
            <person name="Kerfeld C."/>
        </authorList>
    </citation>
    <scope>NUCLEOTIDE SEQUENCE [LARGE SCALE GENOMIC DNA]</scope>
    <source>
        <strain evidence="2">PCC 8305</strain>
    </source>
</reference>
<accession>K9YYE2</accession>
<proteinExistence type="predicted"/>
<dbReference type="AlphaFoldDB" id="K9YYE2"/>
<organism evidence="2 3">
    <name type="scientific">Dactylococcopsis salina (strain PCC 8305)</name>
    <name type="common">Myxobactron salinum</name>
    <dbReference type="NCBI Taxonomy" id="13035"/>
    <lineage>
        <taxon>Bacteria</taxon>
        <taxon>Bacillati</taxon>
        <taxon>Cyanobacteriota</taxon>
        <taxon>Cyanophyceae</taxon>
        <taxon>Nodosilineales</taxon>
        <taxon>Cymatolegaceae</taxon>
        <taxon>Dactylococcopsis</taxon>
    </lineage>
</organism>
<feature type="transmembrane region" description="Helical" evidence="1">
    <location>
        <begin position="23"/>
        <end position="43"/>
    </location>
</feature>
<keyword evidence="1" id="KW-1133">Transmembrane helix</keyword>